<evidence type="ECO:0000313" key="14">
    <source>
        <dbReference type="EMBL" id="VDD87218.1"/>
    </source>
</evidence>
<dbReference type="GO" id="GO:0043138">
    <property type="term" value="F:3'-5' DNA helicase activity"/>
    <property type="evidence" value="ECO:0007669"/>
    <property type="project" value="UniProtKB-EC"/>
</dbReference>
<dbReference type="Pfam" id="PF00270">
    <property type="entry name" value="DEAD"/>
    <property type="match status" value="1"/>
</dbReference>
<evidence type="ECO:0000256" key="9">
    <source>
        <dbReference type="ARBA" id="ARBA00034808"/>
    </source>
</evidence>
<keyword evidence="7" id="KW-0413">Isomerase</keyword>
<comment type="catalytic activity">
    <reaction evidence="8">
        <text>Couples ATP hydrolysis with the unwinding of duplex DNA by translocating in the 3'-5' direction.</text>
        <dbReference type="EC" id="5.6.2.4"/>
    </reaction>
</comment>
<reference evidence="14 15" key="2">
    <citation type="submission" date="2018-10" db="EMBL/GenBank/DDBJ databases">
        <authorList>
            <consortium name="Pathogen Informatics"/>
        </authorList>
    </citation>
    <scope>NUCLEOTIDE SEQUENCE [LARGE SCALE GENOMIC DNA]</scope>
</reference>
<dbReference type="PROSITE" id="PS51194">
    <property type="entry name" value="HELICASE_CTER"/>
    <property type="match status" value="1"/>
</dbReference>
<keyword evidence="11" id="KW-0175">Coiled coil</keyword>
<dbReference type="SUPFAM" id="SSF52540">
    <property type="entry name" value="P-loop containing nucleoside triphosphate hydrolases"/>
    <property type="match status" value="1"/>
</dbReference>
<organism evidence="16">
    <name type="scientific">Enterobius vermicularis</name>
    <name type="common">Human pinworm</name>
    <dbReference type="NCBI Taxonomy" id="51028"/>
    <lineage>
        <taxon>Eukaryota</taxon>
        <taxon>Metazoa</taxon>
        <taxon>Ecdysozoa</taxon>
        <taxon>Nematoda</taxon>
        <taxon>Chromadorea</taxon>
        <taxon>Rhabditida</taxon>
        <taxon>Spirurina</taxon>
        <taxon>Oxyuridomorpha</taxon>
        <taxon>Oxyuroidea</taxon>
        <taxon>Oxyuridae</taxon>
        <taxon>Enterobius</taxon>
    </lineage>
</organism>
<dbReference type="CDD" id="cd18794">
    <property type="entry name" value="SF2_C_RecQ"/>
    <property type="match status" value="1"/>
</dbReference>
<dbReference type="GO" id="GO:0009378">
    <property type="term" value="F:four-way junction helicase activity"/>
    <property type="evidence" value="ECO:0007669"/>
    <property type="project" value="TreeGrafter"/>
</dbReference>
<dbReference type="OrthoDB" id="10261556at2759"/>
<dbReference type="Gene3D" id="1.10.10.10">
    <property type="entry name" value="Winged helix-like DNA-binding domain superfamily/Winged helix DNA-binding domain"/>
    <property type="match status" value="1"/>
</dbReference>
<dbReference type="Gene3D" id="3.40.50.300">
    <property type="entry name" value="P-loop containing nucleotide triphosphate hydrolases"/>
    <property type="match status" value="2"/>
</dbReference>
<evidence type="ECO:0000256" key="2">
    <source>
        <dbReference type="ARBA" id="ARBA00022741"/>
    </source>
</evidence>
<sequence length="653" mass="75297">MADSNLSVAILDIDDEIKKLDEEIRTLKRQKQKLIEEKEKKTMSVLQKRHFYNCILHSFNEIRAPVCNTDELAVFQIQRKLEAQKHNASSLANDSAVWECDTFSWSENCRLILKNNFKLDEFRPLQRSVINSVLSKNDTLVIMSTGGGKSLCYQLPAVLLKGITLVVSPLISLIEDQILQMKKLSIEAATLNQSTSKEEASSIMKALNDPKSTLRLLYVTPEKLSKSKRLMNQLEKCAELQRLNLIAIDEVHCCSQWGYDFRPDYKFLNILKRQFRGVPLLGLTATASQVVVEDVKDILNIPAALVFYAEFNRPNLFYEVRYKPAPDDHLEELVSLINGRFRGQSGIVYCFTRKECEELAKSFRKKGIRAAFYHAYLDSGLRTKTHEKWIQGEIQVIVATVAFGMGIDKPDVRFVIHHSLAKSIENYYQESGRAGRNGDEAVCILYYRIADLFRQSTMVCTEKNGLNCLYVMLNYCLQKANKSKRKKRKSLRFQKTACRRTIFADLYNVEWDSNFCNQKCDICASKTGRVQVDVTTLWKDMYAILKVDNSKSETGRITGGKLIEMVSKKNRKFCRELVEDALGNFLVLQYFEEDFHFTPYAIISYIRPAPKTMKFINDPGHKIEITVFEKAEEEYRVPKKRPRNLTYEEQCDL</sequence>
<dbReference type="WBParaSite" id="EVEC_0000265301-mRNA-1">
    <property type="protein sequence ID" value="EVEC_0000265301-mRNA-1"/>
    <property type="gene ID" value="EVEC_0000265301"/>
</dbReference>
<evidence type="ECO:0000259" key="13">
    <source>
        <dbReference type="PROSITE" id="PS51194"/>
    </source>
</evidence>
<dbReference type="FunFam" id="3.40.50.300:FF:001975">
    <property type="entry name" value="ATP-dependent DNA helicase"/>
    <property type="match status" value="1"/>
</dbReference>
<dbReference type="EC" id="5.6.2.4" evidence="9"/>
<keyword evidence="15" id="KW-1185">Reference proteome</keyword>
<dbReference type="GO" id="GO:0016787">
    <property type="term" value="F:hydrolase activity"/>
    <property type="evidence" value="ECO:0007669"/>
    <property type="project" value="UniProtKB-KW"/>
</dbReference>
<evidence type="ECO:0000313" key="16">
    <source>
        <dbReference type="WBParaSite" id="EVEC_0000265301-mRNA-1"/>
    </source>
</evidence>
<dbReference type="STRING" id="51028.A0A0N4UYJ6"/>
<dbReference type="FunFam" id="3.40.50.300:FF:001544">
    <property type="entry name" value="ATP-dependent DNA helicase"/>
    <property type="match status" value="1"/>
</dbReference>
<keyword evidence="2" id="KW-0547">Nucleotide-binding</keyword>
<evidence type="ECO:0000256" key="4">
    <source>
        <dbReference type="ARBA" id="ARBA00022806"/>
    </source>
</evidence>
<evidence type="ECO:0000259" key="12">
    <source>
        <dbReference type="PROSITE" id="PS51192"/>
    </source>
</evidence>
<dbReference type="InterPro" id="IPR014001">
    <property type="entry name" value="Helicase_ATP-bd"/>
</dbReference>
<name>A0A0N4UYJ6_ENTVE</name>
<dbReference type="InterPro" id="IPR011545">
    <property type="entry name" value="DEAD/DEAH_box_helicase_dom"/>
</dbReference>
<gene>
    <name evidence="14" type="ORF">EVEC_LOCUS2361</name>
</gene>
<dbReference type="NCBIfam" id="TIGR00614">
    <property type="entry name" value="recQ_fam"/>
    <property type="match status" value="1"/>
</dbReference>
<feature type="domain" description="Helicase C-terminal" evidence="13">
    <location>
        <begin position="329"/>
        <end position="488"/>
    </location>
</feature>
<dbReference type="InterPro" id="IPR001650">
    <property type="entry name" value="Helicase_C-like"/>
</dbReference>
<protein>
    <recommendedName>
        <fullName evidence="9">DNA 3'-5' helicase</fullName>
        <ecNumber evidence="9">5.6.2.4</ecNumber>
    </recommendedName>
    <alternativeName>
        <fullName evidence="10">DNA 3'-5' helicase Q1</fullName>
    </alternativeName>
</protein>
<accession>A0A0N4UYJ6</accession>
<reference evidence="16" key="1">
    <citation type="submission" date="2017-02" db="UniProtKB">
        <authorList>
            <consortium name="WormBaseParasite"/>
        </authorList>
    </citation>
    <scope>IDENTIFICATION</scope>
</reference>
<evidence type="ECO:0000256" key="7">
    <source>
        <dbReference type="ARBA" id="ARBA00023235"/>
    </source>
</evidence>
<dbReference type="PANTHER" id="PTHR13710:SF105">
    <property type="entry name" value="ATP-DEPENDENT DNA HELICASE Q1"/>
    <property type="match status" value="1"/>
</dbReference>
<evidence type="ECO:0000256" key="1">
    <source>
        <dbReference type="ARBA" id="ARBA00005446"/>
    </source>
</evidence>
<dbReference type="SMART" id="SM00490">
    <property type="entry name" value="HELICc"/>
    <property type="match status" value="1"/>
</dbReference>
<dbReference type="CDD" id="cd18015">
    <property type="entry name" value="DEXHc_RecQ1"/>
    <property type="match status" value="1"/>
</dbReference>
<feature type="domain" description="Helicase ATP-binding" evidence="12">
    <location>
        <begin position="130"/>
        <end position="305"/>
    </location>
</feature>
<dbReference type="InterPro" id="IPR004589">
    <property type="entry name" value="DNA_helicase_ATP-dep_RecQ"/>
</dbReference>
<evidence type="ECO:0000256" key="6">
    <source>
        <dbReference type="ARBA" id="ARBA00023125"/>
    </source>
</evidence>
<keyword evidence="3" id="KW-0378">Hydrolase</keyword>
<dbReference type="GO" id="GO:0005737">
    <property type="term" value="C:cytoplasm"/>
    <property type="evidence" value="ECO:0007669"/>
    <property type="project" value="TreeGrafter"/>
</dbReference>
<keyword evidence="5" id="KW-0067">ATP-binding</keyword>
<evidence type="ECO:0000256" key="11">
    <source>
        <dbReference type="SAM" id="Coils"/>
    </source>
</evidence>
<keyword evidence="6" id="KW-0238">DNA-binding</keyword>
<dbReference type="PANTHER" id="PTHR13710">
    <property type="entry name" value="DNA HELICASE RECQ FAMILY MEMBER"/>
    <property type="match status" value="1"/>
</dbReference>
<proteinExistence type="inferred from homology"/>
<dbReference type="GO" id="GO:0005524">
    <property type="term" value="F:ATP binding"/>
    <property type="evidence" value="ECO:0007669"/>
    <property type="project" value="UniProtKB-KW"/>
</dbReference>
<evidence type="ECO:0000313" key="15">
    <source>
        <dbReference type="Proteomes" id="UP000274131"/>
    </source>
</evidence>
<evidence type="ECO:0000256" key="10">
    <source>
        <dbReference type="ARBA" id="ARBA00044566"/>
    </source>
</evidence>
<dbReference type="SMART" id="SM00487">
    <property type="entry name" value="DEXDc"/>
    <property type="match status" value="1"/>
</dbReference>
<dbReference type="Pfam" id="PF00271">
    <property type="entry name" value="Helicase_C"/>
    <property type="match status" value="1"/>
</dbReference>
<evidence type="ECO:0000256" key="3">
    <source>
        <dbReference type="ARBA" id="ARBA00022801"/>
    </source>
</evidence>
<dbReference type="InterPro" id="IPR036388">
    <property type="entry name" value="WH-like_DNA-bd_sf"/>
</dbReference>
<dbReference type="PROSITE" id="PS51192">
    <property type="entry name" value="HELICASE_ATP_BIND_1"/>
    <property type="match status" value="1"/>
</dbReference>
<feature type="coiled-coil region" evidence="11">
    <location>
        <begin position="10"/>
        <end position="44"/>
    </location>
</feature>
<dbReference type="AlphaFoldDB" id="A0A0N4UYJ6"/>
<dbReference type="EMBL" id="UXUI01007365">
    <property type="protein sequence ID" value="VDD87218.1"/>
    <property type="molecule type" value="Genomic_DNA"/>
</dbReference>
<dbReference type="GO" id="GO:0003677">
    <property type="term" value="F:DNA binding"/>
    <property type="evidence" value="ECO:0007669"/>
    <property type="project" value="UniProtKB-KW"/>
</dbReference>
<evidence type="ECO:0000256" key="8">
    <source>
        <dbReference type="ARBA" id="ARBA00034617"/>
    </source>
</evidence>
<dbReference type="InterPro" id="IPR027417">
    <property type="entry name" value="P-loop_NTPase"/>
</dbReference>
<dbReference type="Proteomes" id="UP000274131">
    <property type="component" value="Unassembled WGS sequence"/>
</dbReference>
<dbReference type="GO" id="GO:0005694">
    <property type="term" value="C:chromosome"/>
    <property type="evidence" value="ECO:0007669"/>
    <property type="project" value="TreeGrafter"/>
</dbReference>
<comment type="similarity">
    <text evidence="1">Belongs to the helicase family. RecQ subfamily.</text>
</comment>
<keyword evidence="4" id="KW-0347">Helicase</keyword>
<dbReference type="GO" id="GO:0000724">
    <property type="term" value="P:double-strand break repair via homologous recombination"/>
    <property type="evidence" value="ECO:0007669"/>
    <property type="project" value="TreeGrafter"/>
</dbReference>
<evidence type="ECO:0000256" key="5">
    <source>
        <dbReference type="ARBA" id="ARBA00022840"/>
    </source>
</evidence>